<evidence type="ECO:0000256" key="4">
    <source>
        <dbReference type="ARBA" id="ARBA00038388"/>
    </source>
</evidence>
<dbReference type="SUPFAM" id="SSF52540">
    <property type="entry name" value="P-loop containing nucleoside triphosphate hydrolases"/>
    <property type="match status" value="1"/>
</dbReference>
<dbReference type="Pfam" id="PF00005">
    <property type="entry name" value="ABC_tran"/>
    <property type="match status" value="1"/>
</dbReference>
<dbReference type="InterPro" id="IPR003593">
    <property type="entry name" value="AAA+_ATPase"/>
</dbReference>
<proteinExistence type="inferred from homology"/>
<dbReference type="PROSITE" id="PS00211">
    <property type="entry name" value="ABC_TRANSPORTER_1"/>
    <property type="match status" value="1"/>
</dbReference>
<dbReference type="InterPro" id="IPR017911">
    <property type="entry name" value="MacB-like_ATP-bd"/>
</dbReference>
<dbReference type="RefSeq" id="WP_068712971.1">
    <property type="nucleotide sequence ID" value="NZ_LSZP01000059.1"/>
</dbReference>
<dbReference type="PANTHER" id="PTHR24220:SF86">
    <property type="entry name" value="ABC TRANSPORTER ABCH.1"/>
    <property type="match status" value="1"/>
</dbReference>
<sequence length="262" mass="28679">MSTSPVVELHDIRKTYASGEATVHAVRGISLKIERGEFVAIMGASGSGKSTLMNTLGCLDRPTSGQYLLDGTDVSHLDRDELADIRNHKLGFVFQGFNLLARTTALENVELPMLYGAENLPKAERRERALRSLEIVGLAERAHHYSSQLSGGQQQRVAIARAIANQPQLLLADEPTGNLDSKTSIEIMGVFQRLNDAGMTIIMVTHEPDIARFCKRDLLVRDGLLVSDTTVSPRTLADEELRRYLANAPKDEMPSTATPKAA</sequence>
<dbReference type="InterPro" id="IPR017871">
    <property type="entry name" value="ABC_transporter-like_CS"/>
</dbReference>
<keyword evidence="2" id="KW-0547">Nucleotide-binding</keyword>
<keyword evidence="3 6" id="KW-0067">ATP-binding</keyword>
<dbReference type="PANTHER" id="PTHR24220">
    <property type="entry name" value="IMPORT ATP-BINDING PROTEIN"/>
    <property type="match status" value="1"/>
</dbReference>
<dbReference type="FunFam" id="3.40.50.300:FF:000032">
    <property type="entry name" value="Export ABC transporter ATP-binding protein"/>
    <property type="match status" value="1"/>
</dbReference>
<protein>
    <submittedName>
        <fullName evidence="6">Macrolide ABC transporter ATP-binding protein</fullName>
    </submittedName>
</protein>
<dbReference type="OrthoDB" id="9802264at2"/>
<evidence type="ECO:0000256" key="2">
    <source>
        <dbReference type="ARBA" id="ARBA00022741"/>
    </source>
</evidence>
<reference evidence="6 7" key="1">
    <citation type="submission" date="2016-02" db="EMBL/GenBank/DDBJ databases">
        <authorList>
            <person name="Wen L."/>
            <person name="He K."/>
            <person name="Yang H."/>
        </authorList>
    </citation>
    <scope>NUCLEOTIDE SEQUENCE [LARGE SCALE GENOMIC DNA]</scope>
    <source>
        <strain evidence="6 7">CV41</strain>
    </source>
</reference>
<dbReference type="Gene3D" id="3.40.50.300">
    <property type="entry name" value="P-loop containing nucleotide triphosphate hydrolases"/>
    <property type="match status" value="1"/>
</dbReference>
<dbReference type="GO" id="GO:0022857">
    <property type="term" value="F:transmembrane transporter activity"/>
    <property type="evidence" value="ECO:0007669"/>
    <property type="project" value="TreeGrafter"/>
</dbReference>
<evidence type="ECO:0000256" key="3">
    <source>
        <dbReference type="ARBA" id="ARBA00022840"/>
    </source>
</evidence>
<organism evidence="6 7">
    <name type="scientific">Cephaloticoccus capnophilus</name>
    <dbReference type="NCBI Taxonomy" id="1548208"/>
    <lineage>
        <taxon>Bacteria</taxon>
        <taxon>Pseudomonadati</taxon>
        <taxon>Verrucomicrobiota</taxon>
        <taxon>Opitutia</taxon>
        <taxon>Opitutales</taxon>
        <taxon>Opitutaceae</taxon>
        <taxon>Cephaloticoccus</taxon>
    </lineage>
</organism>
<dbReference type="GO" id="GO:0005524">
    <property type="term" value="F:ATP binding"/>
    <property type="evidence" value="ECO:0007669"/>
    <property type="project" value="UniProtKB-KW"/>
</dbReference>
<comment type="caution">
    <text evidence="6">The sequence shown here is derived from an EMBL/GenBank/DDBJ whole genome shotgun (WGS) entry which is preliminary data.</text>
</comment>
<dbReference type="STRING" id="1548208.AXK12_07340"/>
<keyword evidence="7" id="KW-1185">Reference proteome</keyword>
<dbReference type="AlphaFoldDB" id="A0A139SIB7"/>
<evidence type="ECO:0000259" key="5">
    <source>
        <dbReference type="PROSITE" id="PS50893"/>
    </source>
</evidence>
<dbReference type="GO" id="GO:0005886">
    <property type="term" value="C:plasma membrane"/>
    <property type="evidence" value="ECO:0007669"/>
    <property type="project" value="TreeGrafter"/>
</dbReference>
<dbReference type="CDD" id="cd03255">
    <property type="entry name" value="ABC_MJ0796_LolCDE_FtsE"/>
    <property type="match status" value="1"/>
</dbReference>
<evidence type="ECO:0000313" key="7">
    <source>
        <dbReference type="Proteomes" id="UP000071392"/>
    </source>
</evidence>
<dbReference type="Proteomes" id="UP000071392">
    <property type="component" value="Unassembled WGS sequence"/>
</dbReference>
<comment type="similarity">
    <text evidence="4">Belongs to the ABC transporter superfamily. Macrolide exporter (TC 3.A.1.122) family.</text>
</comment>
<dbReference type="InterPro" id="IPR027417">
    <property type="entry name" value="P-loop_NTPase"/>
</dbReference>
<evidence type="ECO:0000313" key="6">
    <source>
        <dbReference type="EMBL" id="KXU34286.1"/>
    </source>
</evidence>
<dbReference type="InterPro" id="IPR015854">
    <property type="entry name" value="ABC_transpr_LolD-like"/>
</dbReference>
<feature type="domain" description="ABC transporter" evidence="5">
    <location>
        <begin position="7"/>
        <end position="247"/>
    </location>
</feature>
<dbReference type="GO" id="GO:0098796">
    <property type="term" value="C:membrane protein complex"/>
    <property type="evidence" value="ECO:0007669"/>
    <property type="project" value="UniProtKB-ARBA"/>
</dbReference>
<keyword evidence="1" id="KW-0813">Transport</keyword>
<gene>
    <name evidence="6" type="ORF">AXK12_07340</name>
</gene>
<dbReference type="InterPro" id="IPR003439">
    <property type="entry name" value="ABC_transporter-like_ATP-bd"/>
</dbReference>
<dbReference type="EMBL" id="LSZP01000059">
    <property type="protein sequence ID" value="KXU34286.1"/>
    <property type="molecule type" value="Genomic_DNA"/>
</dbReference>
<accession>A0A139SIB7</accession>
<name>A0A139SIB7_9BACT</name>
<dbReference type="PROSITE" id="PS50893">
    <property type="entry name" value="ABC_TRANSPORTER_2"/>
    <property type="match status" value="1"/>
</dbReference>
<evidence type="ECO:0000256" key="1">
    <source>
        <dbReference type="ARBA" id="ARBA00022448"/>
    </source>
</evidence>
<dbReference type="GO" id="GO:0016887">
    <property type="term" value="F:ATP hydrolysis activity"/>
    <property type="evidence" value="ECO:0007669"/>
    <property type="project" value="InterPro"/>
</dbReference>
<dbReference type="SMART" id="SM00382">
    <property type="entry name" value="AAA"/>
    <property type="match status" value="1"/>
</dbReference>